<sequence>MNRLVLQLGGYWLAFTRHGKIFHKQLEQFLELNTLKVSDFQAWRSQQYEKIVHHATTRTHFYKLIRNPELLATNKADVRSKYELFLTRHRLDPRVRAISTSGTTGVGLRIFTDNFHMSSVAASWWAFRANFNVEFGEKGIVFGGRKISSHGKHAIPWVFLKPINQILASTYHITDNNIPHYLNILEKEKVVWIHGYPSALIPIARYIIDHNIDIQVRPKLVSTGSETISRESRALLSSAFKCQVSEYYGQVEGVCSIWRCNYGTLHDQGILGELTLRHAEDKGVSEIIGSGYWNYTMPLLRYHTGDLLLSTKSTCKCGRPFALGSEIEGRIDDYVLSSDGRKVGRLARLFTNVIEGDEAQLIQISLGKFKLLLPPNGSADKRKFKSNLESLLGEKITLEIEIVEQFKRTRSGKLKTVIRSF</sequence>
<gene>
    <name evidence="1" type="ORF">SAMN05421880_12144</name>
</gene>
<proteinExistence type="predicted"/>
<dbReference type="InterPro" id="IPR053158">
    <property type="entry name" value="CapK_Type1_Caps_Biosynth"/>
</dbReference>
<dbReference type="RefSeq" id="WP_143068230.1">
    <property type="nucleotide sequence ID" value="NZ_FOUF01000021.1"/>
</dbReference>
<organism evidence="1 2">
    <name type="scientific">Nitrosomonas nitrosa</name>
    <dbReference type="NCBI Taxonomy" id="52442"/>
    <lineage>
        <taxon>Bacteria</taxon>
        <taxon>Pseudomonadati</taxon>
        <taxon>Pseudomonadota</taxon>
        <taxon>Betaproteobacteria</taxon>
        <taxon>Nitrosomonadales</taxon>
        <taxon>Nitrosomonadaceae</taxon>
        <taxon>Nitrosomonas</taxon>
    </lineage>
</organism>
<dbReference type="STRING" id="52442.SAMN05421880_12144"/>
<dbReference type="Proteomes" id="UP000199561">
    <property type="component" value="Unassembled WGS sequence"/>
</dbReference>
<dbReference type="Gene3D" id="3.40.50.12780">
    <property type="entry name" value="N-terminal domain of ligase-like"/>
    <property type="match status" value="1"/>
</dbReference>
<dbReference type="PANTHER" id="PTHR36932">
    <property type="entry name" value="CAPSULAR POLYSACCHARIDE BIOSYNTHESIS PROTEIN"/>
    <property type="match status" value="1"/>
</dbReference>
<keyword evidence="2" id="KW-1185">Reference proteome</keyword>
<dbReference type="InterPro" id="IPR042099">
    <property type="entry name" value="ANL_N_sf"/>
</dbReference>
<protein>
    <submittedName>
        <fullName evidence="1">Phenylacetate-coenzyme A ligase PaaK, adenylate-forming domain family</fullName>
    </submittedName>
</protein>
<keyword evidence="1" id="KW-0436">Ligase</keyword>
<dbReference type="SUPFAM" id="SSF56801">
    <property type="entry name" value="Acetyl-CoA synthetase-like"/>
    <property type="match status" value="1"/>
</dbReference>
<evidence type="ECO:0000313" key="1">
    <source>
        <dbReference type="EMBL" id="SFM57115.1"/>
    </source>
</evidence>
<reference evidence="1 2" key="1">
    <citation type="submission" date="2016-10" db="EMBL/GenBank/DDBJ databases">
        <authorList>
            <person name="de Groot N.N."/>
        </authorList>
    </citation>
    <scope>NUCLEOTIDE SEQUENCE [LARGE SCALE GENOMIC DNA]</scope>
    <source>
        <strain evidence="1 2">Nm146</strain>
    </source>
</reference>
<dbReference type="GO" id="GO:0016874">
    <property type="term" value="F:ligase activity"/>
    <property type="evidence" value="ECO:0007669"/>
    <property type="project" value="UniProtKB-KW"/>
</dbReference>
<dbReference type="PANTHER" id="PTHR36932:SF1">
    <property type="entry name" value="CAPSULAR POLYSACCHARIDE BIOSYNTHESIS PROTEIN"/>
    <property type="match status" value="1"/>
</dbReference>
<dbReference type="AlphaFoldDB" id="A0A1I4RXZ5"/>
<dbReference type="EMBL" id="FOUF01000021">
    <property type="protein sequence ID" value="SFM57115.1"/>
    <property type="molecule type" value="Genomic_DNA"/>
</dbReference>
<accession>A0A1I4RXZ5</accession>
<name>A0A1I4RXZ5_9PROT</name>
<evidence type="ECO:0000313" key="2">
    <source>
        <dbReference type="Proteomes" id="UP000199561"/>
    </source>
</evidence>